<dbReference type="InterPro" id="IPR036873">
    <property type="entry name" value="Rhodanese-like_dom_sf"/>
</dbReference>
<dbReference type="PROSITE" id="PS50206">
    <property type="entry name" value="RHODANESE_3"/>
    <property type="match status" value="2"/>
</dbReference>
<dbReference type="Proteomes" id="UP001341444">
    <property type="component" value="Unassembled WGS sequence"/>
</dbReference>
<comment type="caution">
    <text evidence="4">The sequence shown here is derived from an EMBL/GenBank/DDBJ whole genome shotgun (WGS) entry which is preliminary data.</text>
</comment>
<evidence type="ECO:0000313" key="4">
    <source>
        <dbReference type="EMBL" id="MED1205352.1"/>
    </source>
</evidence>
<dbReference type="SMART" id="SM00450">
    <property type="entry name" value="RHOD"/>
    <property type="match status" value="2"/>
</dbReference>
<feature type="domain" description="Rhodanese" evidence="3">
    <location>
        <begin position="15"/>
        <end position="134"/>
    </location>
</feature>
<dbReference type="CDD" id="cd01448">
    <property type="entry name" value="TST_Repeat_1"/>
    <property type="match status" value="1"/>
</dbReference>
<keyword evidence="2" id="KW-0677">Repeat</keyword>
<dbReference type="CDD" id="cd01449">
    <property type="entry name" value="TST_Repeat_2"/>
    <property type="match status" value="1"/>
</dbReference>
<dbReference type="EMBL" id="JARMAB010000032">
    <property type="protein sequence ID" value="MED1205352.1"/>
    <property type="molecule type" value="Genomic_DNA"/>
</dbReference>
<evidence type="ECO:0000313" key="5">
    <source>
        <dbReference type="Proteomes" id="UP001341444"/>
    </source>
</evidence>
<dbReference type="SUPFAM" id="SSF52821">
    <property type="entry name" value="Rhodanese/Cell cycle control phosphatase"/>
    <property type="match status" value="2"/>
</dbReference>
<dbReference type="PANTHER" id="PTHR11364">
    <property type="entry name" value="THIOSULFATE SULFERTANSFERASE"/>
    <property type="match status" value="1"/>
</dbReference>
<dbReference type="Gene3D" id="3.40.250.10">
    <property type="entry name" value="Rhodanese-like domain"/>
    <property type="match status" value="2"/>
</dbReference>
<dbReference type="PROSITE" id="PS00380">
    <property type="entry name" value="RHODANESE_1"/>
    <property type="match status" value="1"/>
</dbReference>
<dbReference type="Pfam" id="PF00581">
    <property type="entry name" value="Rhodanese"/>
    <property type="match status" value="2"/>
</dbReference>
<gene>
    <name evidence="4" type="ORF">P4T90_20080</name>
</gene>
<evidence type="ECO:0000256" key="2">
    <source>
        <dbReference type="ARBA" id="ARBA00022737"/>
    </source>
</evidence>
<keyword evidence="5" id="KW-1185">Reference proteome</keyword>
<sequence>MKFVKQAEWLNNQLYNDNIRIADCRFALSDSLLGQKLYNEVHIPGAIHFDLERDLSGKVTEHGGRHPLPDTEIIKEKLERAGINNKSTVIAYDSGEGSFAARLWWILRYLGHDKVYVLDGGFKEWQNKNFAVTKDLPEFKTESYTLNLQPDLAATYEEVKKAVVAGEAVLVDSRESARFMGLTEPIDKKPGHIPGAINKVWTENLRNGYWKSIEEQKERFRDLKPSDTIIVYCGSGVTATPNVLTLTELGYDHVKLYPGSYSDWISYHENPVESSES</sequence>
<reference evidence="4 5" key="1">
    <citation type="submission" date="2023-03" db="EMBL/GenBank/DDBJ databases">
        <title>Bacillus Genome Sequencing.</title>
        <authorList>
            <person name="Dunlap C."/>
        </authorList>
    </citation>
    <scope>NUCLEOTIDE SEQUENCE [LARGE SCALE GENOMIC DNA]</scope>
    <source>
        <strain evidence="4 5">B-23453</strain>
    </source>
</reference>
<protein>
    <submittedName>
        <fullName evidence="4">Sulfurtransferase</fullName>
    </submittedName>
</protein>
<organism evidence="4 5">
    <name type="scientific">Heyndrickxia acidicola</name>
    <dbReference type="NCBI Taxonomy" id="209389"/>
    <lineage>
        <taxon>Bacteria</taxon>
        <taxon>Bacillati</taxon>
        <taxon>Bacillota</taxon>
        <taxon>Bacilli</taxon>
        <taxon>Bacillales</taxon>
        <taxon>Bacillaceae</taxon>
        <taxon>Heyndrickxia</taxon>
    </lineage>
</organism>
<proteinExistence type="predicted"/>
<keyword evidence="1" id="KW-0808">Transferase</keyword>
<feature type="domain" description="Rhodanese" evidence="3">
    <location>
        <begin position="164"/>
        <end position="273"/>
    </location>
</feature>
<name>A0ABU6MQ50_9BACI</name>
<dbReference type="InterPro" id="IPR045078">
    <property type="entry name" value="TST/MPST-like"/>
</dbReference>
<dbReference type="RefSeq" id="WP_066262938.1">
    <property type="nucleotide sequence ID" value="NZ_JARMAB010000032.1"/>
</dbReference>
<evidence type="ECO:0000259" key="3">
    <source>
        <dbReference type="PROSITE" id="PS50206"/>
    </source>
</evidence>
<accession>A0ABU6MQ50</accession>
<dbReference type="InterPro" id="IPR001307">
    <property type="entry name" value="Thiosulphate_STrfase_CS"/>
</dbReference>
<dbReference type="PANTHER" id="PTHR11364:SF27">
    <property type="entry name" value="SULFURTRANSFERASE"/>
    <property type="match status" value="1"/>
</dbReference>
<evidence type="ECO:0000256" key="1">
    <source>
        <dbReference type="ARBA" id="ARBA00022679"/>
    </source>
</evidence>
<dbReference type="InterPro" id="IPR001763">
    <property type="entry name" value="Rhodanese-like_dom"/>
</dbReference>